<dbReference type="EC" id="3.4.21.89" evidence="1"/>
<dbReference type="InterPro" id="IPR001733">
    <property type="entry name" value="Peptidase_S26B"/>
</dbReference>
<keyword evidence="2" id="KW-0472">Membrane</keyword>
<dbReference type="Proteomes" id="UP001157034">
    <property type="component" value="Unassembled WGS sequence"/>
</dbReference>
<evidence type="ECO:0000313" key="3">
    <source>
        <dbReference type="EMBL" id="GMA93627.1"/>
    </source>
</evidence>
<reference evidence="4" key="1">
    <citation type="journal article" date="2019" name="Int. J. Syst. Evol. Microbiol.">
        <title>The Global Catalogue of Microorganisms (GCM) 10K type strain sequencing project: providing services to taxonomists for standard genome sequencing and annotation.</title>
        <authorList>
            <consortium name="The Broad Institute Genomics Platform"/>
            <consortium name="The Broad Institute Genome Sequencing Center for Infectious Disease"/>
            <person name="Wu L."/>
            <person name="Ma J."/>
        </authorList>
    </citation>
    <scope>NUCLEOTIDE SEQUENCE [LARGE SCALE GENOMIC DNA]</scope>
    <source>
        <strain evidence="4">NBRC 108894</strain>
    </source>
</reference>
<sequence length="194" mass="20108">MLTGSALADPVAAPATGLRPRRRRRRASWLKPAVVTVVGVFGLLVVGVAVLPLTGWQVVRLATGSMSPGFPPDSLLLAEQIPAAQARVGDIVMVQRPGSLPVTHRVVSTAARGTATELVLKGDANPAPDPAPYDVARVTRVVGGVPWGGQVVTAARSPWALGGLTVTASLLVLWAWWPRGGEPEMNPRSASPGG</sequence>
<organism evidence="3 4">
    <name type="scientific">Pseudolysinimonas kribbensis</name>
    <dbReference type="NCBI Taxonomy" id="433641"/>
    <lineage>
        <taxon>Bacteria</taxon>
        <taxon>Bacillati</taxon>
        <taxon>Actinomycetota</taxon>
        <taxon>Actinomycetes</taxon>
        <taxon>Micrococcales</taxon>
        <taxon>Microbacteriaceae</taxon>
        <taxon>Pseudolysinimonas</taxon>
    </lineage>
</organism>
<dbReference type="EMBL" id="BSVB01000001">
    <property type="protein sequence ID" value="GMA93627.1"/>
    <property type="molecule type" value="Genomic_DNA"/>
</dbReference>
<dbReference type="NCBIfam" id="TIGR02228">
    <property type="entry name" value="sigpep_I_arch"/>
    <property type="match status" value="1"/>
</dbReference>
<dbReference type="RefSeq" id="WP_284252502.1">
    <property type="nucleotide sequence ID" value="NZ_BAAAQO010000003.1"/>
</dbReference>
<evidence type="ECO:0000313" key="4">
    <source>
        <dbReference type="Proteomes" id="UP001157034"/>
    </source>
</evidence>
<evidence type="ECO:0000256" key="1">
    <source>
        <dbReference type="NCBIfam" id="TIGR02228"/>
    </source>
</evidence>
<gene>
    <name evidence="3" type="ORF">GCM10025881_04510</name>
</gene>
<keyword evidence="4" id="KW-1185">Reference proteome</keyword>
<protein>
    <recommendedName>
        <fullName evidence="1">Signal peptidase I</fullName>
        <ecNumber evidence="1">3.4.21.89</ecNumber>
    </recommendedName>
</protein>
<dbReference type="CDD" id="cd06462">
    <property type="entry name" value="Peptidase_S24_S26"/>
    <property type="match status" value="1"/>
</dbReference>
<feature type="transmembrane region" description="Helical" evidence="2">
    <location>
        <begin position="29"/>
        <end position="51"/>
    </location>
</feature>
<evidence type="ECO:0000256" key="2">
    <source>
        <dbReference type="SAM" id="Phobius"/>
    </source>
</evidence>
<keyword evidence="2" id="KW-0812">Transmembrane</keyword>
<name>A0ABQ6JZ72_9MICO</name>
<proteinExistence type="predicted"/>
<comment type="caution">
    <text evidence="3">The sequence shown here is derived from an EMBL/GenBank/DDBJ whole genome shotgun (WGS) entry which is preliminary data.</text>
</comment>
<keyword evidence="2" id="KW-1133">Transmembrane helix</keyword>
<accession>A0ABQ6JZ72</accession>